<evidence type="ECO:0000313" key="2">
    <source>
        <dbReference type="EMBL" id="USQ76117.1"/>
    </source>
</evidence>
<sequence length="352" mass="38136">MADDRPAAKVRVSAILPVRDPGPGLGPALEAVRTSLSVQDELIVVDDGSTDGTDVVLRNTDLRGLPTTVLTGVGAGVGAARNLGLAQARGEMVWFVDWDDRWDPSIIGLLYAARVASGAPVVGCGADLVDARGRRLEMLGTVDRPTLLTGGQIGVAILDGRIRGYLWNKLFARDILGEAPFPAYQTRSDFAGSAELMARLPSVYLLPNILFHHVQRPGSVTTSQHPTLDTLRRSLHIGERVAEAARTHPDGRADEGTVHAALREFRYREWHLAVAGTAMRAPLDPATRSEWLRLALDGALLRHVPHLLRRDPVLAARAAVLATAGRHYPAVYWSVVRLRAGMRRLTDRGAPE</sequence>
<proteinExistence type="predicted"/>
<dbReference type="Pfam" id="PF00535">
    <property type="entry name" value="Glycos_transf_2"/>
    <property type="match status" value="1"/>
</dbReference>
<evidence type="ECO:0000313" key="3">
    <source>
        <dbReference type="Proteomes" id="UP001056535"/>
    </source>
</evidence>
<dbReference type="Proteomes" id="UP001056535">
    <property type="component" value="Chromosome"/>
</dbReference>
<dbReference type="Gene3D" id="3.90.550.10">
    <property type="entry name" value="Spore Coat Polysaccharide Biosynthesis Protein SpsA, Chain A"/>
    <property type="match status" value="1"/>
</dbReference>
<gene>
    <name evidence="2" type="ORF">NF557_16245</name>
</gene>
<name>A0ABY4YH86_9MICO</name>
<reference evidence="2" key="1">
    <citation type="submission" date="2022-06" db="EMBL/GenBank/DDBJ databases">
        <title>Ornithinimicrobium JY.X270.</title>
        <authorList>
            <person name="Huang Y."/>
        </authorList>
    </citation>
    <scope>NUCLEOTIDE SEQUENCE</scope>
    <source>
        <strain evidence="2">JY.X270</strain>
    </source>
</reference>
<dbReference type="CDD" id="cd00761">
    <property type="entry name" value="Glyco_tranf_GTA_type"/>
    <property type="match status" value="1"/>
</dbReference>
<organism evidence="2 3">
    <name type="scientific">Ornithinimicrobium cryptoxanthini</name>
    <dbReference type="NCBI Taxonomy" id="2934161"/>
    <lineage>
        <taxon>Bacteria</taxon>
        <taxon>Bacillati</taxon>
        <taxon>Actinomycetota</taxon>
        <taxon>Actinomycetes</taxon>
        <taxon>Micrococcales</taxon>
        <taxon>Ornithinimicrobiaceae</taxon>
        <taxon>Ornithinimicrobium</taxon>
    </lineage>
</organism>
<evidence type="ECO:0000259" key="1">
    <source>
        <dbReference type="Pfam" id="PF00535"/>
    </source>
</evidence>
<keyword evidence="3" id="KW-1185">Reference proteome</keyword>
<dbReference type="EMBL" id="CP099490">
    <property type="protein sequence ID" value="USQ76117.1"/>
    <property type="molecule type" value="Genomic_DNA"/>
</dbReference>
<dbReference type="RefSeq" id="WP_252620812.1">
    <property type="nucleotide sequence ID" value="NZ_CP099490.1"/>
</dbReference>
<feature type="domain" description="Glycosyltransferase 2-like" evidence="1">
    <location>
        <begin position="13"/>
        <end position="113"/>
    </location>
</feature>
<dbReference type="PANTHER" id="PTHR43685:SF2">
    <property type="entry name" value="GLYCOSYLTRANSFERASE 2-LIKE DOMAIN-CONTAINING PROTEIN"/>
    <property type="match status" value="1"/>
</dbReference>
<protein>
    <submittedName>
        <fullName evidence="2">Glycosyltransferase family 2 protein</fullName>
    </submittedName>
</protein>
<dbReference type="InterPro" id="IPR029044">
    <property type="entry name" value="Nucleotide-diphossugar_trans"/>
</dbReference>
<dbReference type="InterPro" id="IPR050834">
    <property type="entry name" value="Glycosyltransf_2"/>
</dbReference>
<dbReference type="PANTHER" id="PTHR43685">
    <property type="entry name" value="GLYCOSYLTRANSFERASE"/>
    <property type="match status" value="1"/>
</dbReference>
<accession>A0ABY4YH86</accession>
<dbReference type="SUPFAM" id="SSF53448">
    <property type="entry name" value="Nucleotide-diphospho-sugar transferases"/>
    <property type="match status" value="1"/>
</dbReference>
<dbReference type="InterPro" id="IPR001173">
    <property type="entry name" value="Glyco_trans_2-like"/>
</dbReference>